<evidence type="ECO:0000256" key="1">
    <source>
        <dbReference type="SAM" id="Phobius"/>
    </source>
</evidence>
<name>E1QNM8_VULDI</name>
<dbReference type="Proteomes" id="UP000006681">
    <property type="component" value="Chromosome"/>
</dbReference>
<dbReference type="EMBL" id="CP002100">
    <property type="protein sequence ID" value="ADN51316.1"/>
    <property type="molecule type" value="Genomic_DNA"/>
</dbReference>
<feature type="transmembrane region" description="Helical" evidence="1">
    <location>
        <begin position="215"/>
        <end position="236"/>
    </location>
</feature>
<dbReference type="RefSeq" id="WP_013337041.1">
    <property type="nucleotide sequence ID" value="NC_014537.1"/>
</dbReference>
<dbReference type="OrthoDB" id="29100at2157"/>
<feature type="transmembrane region" description="Helical" evidence="1">
    <location>
        <begin position="7"/>
        <end position="28"/>
    </location>
</feature>
<feature type="transmembrane region" description="Helical" evidence="1">
    <location>
        <begin position="160"/>
        <end position="181"/>
    </location>
</feature>
<dbReference type="STRING" id="572478.Vdis_1944"/>
<organism evidence="2 3">
    <name type="scientific">Vulcanisaeta distributa (strain DSM 14429 / JCM 11212 / NBRC 100878 / IC-017)</name>
    <dbReference type="NCBI Taxonomy" id="572478"/>
    <lineage>
        <taxon>Archaea</taxon>
        <taxon>Thermoproteota</taxon>
        <taxon>Thermoprotei</taxon>
        <taxon>Thermoproteales</taxon>
        <taxon>Thermoproteaceae</taxon>
        <taxon>Vulcanisaeta</taxon>
    </lineage>
</organism>
<feature type="transmembrane region" description="Helical" evidence="1">
    <location>
        <begin position="135"/>
        <end position="154"/>
    </location>
</feature>
<evidence type="ECO:0000313" key="3">
    <source>
        <dbReference type="Proteomes" id="UP000006681"/>
    </source>
</evidence>
<sequence length="354" mass="40203">MREPHNLIIRYVVAYVILTLFTLFILLIRSIGTYLIAIFVIPTAALITTILISNLIRYRSSIVADVLRSLVAPSLFIYLLIGGLTSILIVNYREYSSIINYLMNFLALVIIGAIVNRYSTRQMIGIGFTESLLKYLSYFFVFLGLGYLFGAIYLPLFYPFAAVSIVYLVLTSATVIESRGINVRGVIGNSRPLALAAFGIGLLYSLLSIPKPSIWNTYILIVFIIIASTSIIYAGYKLYISGLEVVESIEEELYEKHRREIKVVPSPEYSLFEEAVREFVVNGKKDKLIAYLVHELTNDGLDYKMIIDKLDKLINYSSVVTCKRVNRRILEMEVRDRINLINELLNELLSNKNT</sequence>
<feature type="transmembrane region" description="Helical" evidence="1">
    <location>
        <begin position="98"/>
        <end position="115"/>
    </location>
</feature>
<gene>
    <name evidence="2" type="ordered locus">Vdis_1944</name>
</gene>
<dbReference type="KEGG" id="vdi:Vdis_1944"/>
<dbReference type="eggNOG" id="arCOG03835">
    <property type="taxonomic scope" value="Archaea"/>
</dbReference>
<feature type="transmembrane region" description="Helical" evidence="1">
    <location>
        <begin position="70"/>
        <end position="92"/>
    </location>
</feature>
<accession>E1QNM8</accession>
<reference evidence="3" key="2">
    <citation type="journal article" date="2010" name="Stand. Genomic Sci.">
        <title>Complete genome sequence of Vulcanisaeta distributa type strain (IC-017T).</title>
        <authorList>
            <person name="Mavromatis K."/>
            <person name="Sikorski J."/>
            <person name="Pabst E."/>
            <person name="Teshima H."/>
            <person name="Lapidus A."/>
            <person name="Lucas S."/>
            <person name="Nolan M."/>
            <person name="Glavina Del Rio T."/>
            <person name="Cheng J."/>
            <person name="Bruce D."/>
            <person name="Goodwin L."/>
            <person name="Pitluck S."/>
            <person name="Liolios K."/>
            <person name="Ivanova N."/>
            <person name="Mikhailova N."/>
            <person name="Pati A."/>
            <person name="Chen A."/>
            <person name="Palaniappan K."/>
            <person name="Land M."/>
            <person name="Hauser L."/>
            <person name="Chang Y."/>
            <person name="Jeffries C."/>
            <person name="Rohde M."/>
            <person name="Spring S."/>
            <person name="Goker M."/>
            <person name="Wirth R."/>
            <person name="Woyke T."/>
            <person name="Bristow J."/>
            <person name="Eisen J."/>
            <person name="Markowitz V."/>
            <person name="Hugenholtz P."/>
            <person name="Klenk H."/>
            <person name="Kyrpides N."/>
        </authorList>
    </citation>
    <scope>NUCLEOTIDE SEQUENCE [LARGE SCALE GENOMIC DNA]</scope>
    <source>
        <strain evidence="3">DSM 14429 / JCM 11212 / NBRC 100878 / IC-017</strain>
    </source>
</reference>
<evidence type="ECO:0000313" key="2">
    <source>
        <dbReference type="EMBL" id="ADN51316.1"/>
    </source>
</evidence>
<proteinExistence type="predicted"/>
<reference evidence="2 3" key="1">
    <citation type="journal article" date="2010" name="Stand. Genomic Sci.">
        <title>Complete genome sequence of Vulcanisaeta distributa type strain (IC-017).</title>
        <authorList>
            <person name="Mavromatis K."/>
            <person name="Sikorski J."/>
            <person name="Pabst E."/>
            <person name="Teshima H."/>
            <person name="Lapidus A."/>
            <person name="Lucas S."/>
            <person name="Nolan M."/>
            <person name="Glavina Del Rio T."/>
            <person name="Cheng J.F."/>
            <person name="Bruce D."/>
            <person name="Goodwin L."/>
            <person name="Pitluck S."/>
            <person name="Liolios K."/>
            <person name="Ivanova N."/>
            <person name="Mikhailova N."/>
            <person name="Pati A."/>
            <person name="Chen A."/>
            <person name="Palaniappan K."/>
            <person name="Land M."/>
            <person name="Hauser L."/>
            <person name="Chang Y.J."/>
            <person name="Jeffries C.D."/>
            <person name="Rohde M."/>
            <person name="Spring S."/>
            <person name="Goker M."/>
            <person name="Wirth R."/>
            <person name="Woyke T."/>
            <person name="Bristow J."/>
            <person name="Eisen J.A."/>
            <person name="Markowitz V."/>
            <person name="Hugenholtz P."/>
            <person name="Klenk H.P."/>
            <person name="Kyrpides N.C."/>
        </authorList>
    </citation>
    <scope>NUCLEOTIDE SEQUENCE [LARGE SCALE GENOMIC DNA]</scope>
    <source>
        <strain evidence="3">DSM 14429 / JCM 11212 / NBRC 100878 / IC-017</strain>
    </source>
</reference>
<feature type="transmembrane region" description="Helical" evidence="1">
    <location>
        <begin position="34"/>
        <end position="58"/>
    </location>
</feature>
<feature type="transmembrane region" description="Helical" evidence="1">
    <location>
        <begin position="193"/>
        <end position="209"/>
    </location>
</feature>
<dbReference type="AlphaFoldDB" id="E1QNM8"/>
<dbReference type="HOGENOM" id="CLU_782168_0_0_2"/>
<keyword evidence="1" id="KW-1133">Transmembrane helix</keyword>
<keyword evidence="1" id="KW-0812">Transmembrane</keyword>
<keyword evidence="3" id="KW-1185">Reference proteome</keyword>
<dbReference type="GeneID" id="9752893"/>
<protein>
    <submittedName>
        <fullName evidence="2">Uncharacterized protein</fullName>
    </submittedName>
</protein>
<keyword evidence="1" id="KW-0472">Membrane</keyword>